<comment type="caution">
    <text evidence="2">The sequence shown here is derived from an EMBL/GenBank/DDBJ whole genome shotgun (WGS) entry which is preliminary data.</text>
</comment>
<accession>A0ABU2ZI89</accession>
<dbReference type="EMBL" id="JAVRHS010000001">
    <property type="protein sequence ID" value="MDT0575117.1"/>
    <property type="molecule type" value="Genomic_DNA"/>
</dbReference>
<keyword evidence="1" id="KW-0812">Transmembrane</keyword>
<keyword evidence="1" id="KW-1133">Transmembrane helix</keyword>
<proteinExistence type="predicted"/>
<reference evidence="2 3" key="1">
    <citation type="submission" date="2023-09" db="EMBL/GenBank/DDBJ databases">
        <authorList>
            <person name="Rey-Velasco X."/>
        </authorList>
    </citation>
    <scope>NUCLEOTIDE SEQUENCE [LARGE SCALE GENOMIC DNA]</scope>
    <source>
        <strain evidence="2 3">F390</strain>
    </source>
</reference>
<organism evidence="2 3">
    <name type="scientific">Croceicoccus esteveae</name>
    <dbReference type="NCBI Taxonomy" id="3075597"/>
    <lineage>
        <taxon>Bacteria</taxon>
        <taxon>Pseudomonadati</taxon>
        <taxon>Pseudomonadota</taxon>
        <taxon>Alphaproteobacteria</taxon>
        <taxon>Sphingomonadales</taxon>
        <taxon>Erythrobacteraceae</taxon>
        <taxon>Croceicoccus</taxon>
    </lineage>
</organism>
<evidence type="ECO:0000256" key="1">
    <source>
        <dbReference type="SAM" id="Phobius"/>
    </source>
</evidence>
<keyword evidence="3" id="KW-1185">Reference proteome</keyword>
<evidence type="ECO:0000313" key="3">
    <source>
        <dbReference type="Proteomes" id="UP001259803"/>
    </source>
</evidence>
<feature type="transmembrane region" description="Helical" evidence="1">
    <location>
        <begin position="25"/>
        <end position="46"/>
    </location>
</feature>
<sequence length="99" mass="10960">MLQWFAAVGTIVAAGLIASDRGRRVTGWAFVLFVVVAVAWIVAGLLDDNAPIALQNLAMVFVNGWGVWQYLLSPKKKREIKRAEQLQEQAHEEVKKGQA</sequence>
<dbReference type="Gene3D" id="1.20.1280.290">
    <property type="match status" value="1"/>
</dbReference>
<dbReference type="Proteomes" id="UP001259803">
    <property type="component" value="Unassembled WGS sequence"/>
</dbReference>
<evidence type="ECO:0000313" key="2">
    <source>
        <dbReference type="EMBL" id="MDT0575117.1"/>
    </source>
</evidence>
<feature type="transmembrane region" description="Helical" evidence="1">
    <location>
        <begin position="52"/>
        <end position="72"/>
    </location>
</feature>
<keyword evidence="1" id="KW-0472">Membrane</keyword>
<name>A0ABU2ZI89_9SPHN</name>
<dbReference type="RefSeq" id="WP_311339656.1">
    <property type="nucleotide sequence ID" value="NZ_JAVRHS010000001.1"/>
</dbReference>
<gene>
    <name evidence="2" type="ORF">RM533_02825</name>
</gene>
<protein>
    <submittedName>
        <fullName evidence="2">Uncharacterized protein</fullName>
    </submittedName>
</protein>